<protein>
    <recommendedName>
        <fullName evidence="1">LysM domain-containing protein</fullName>
    </recommendedName>
</protein>
<dbReference type="GO" id="GO:0008932">
    <property type="term" value="F:lytic endotransglycosylase activity"/>
    <property type="evidence" value="ECO:0007669"/>
    <property type="project" value="TreeGrafter"/>
</dbReference>
<dbReference type="PANTHER" id="PTHR33734">
    <property type="entry name" value="LYSM DOMAIN-CONTAINING GPI-ANCHORED PROTEIN 2"/>
    <property type="match status" value="1"/>
</dbReference>
<name>A0A6S6S947_9BACT</name>
<organism evidence="2">
    <name type="scientific">uncultured Aureispira sp</name>
    <dbReference type="NCBI Taxonomy" id="1331704"/>
    <lineage>
        <taxon>Bacteria</taxon>
        <taxon>Pseudomonadati</taxon>
        <taxon>Bacteroidota</taxon>
        <taxon>Saprospiria</taxon>
        <taxon>Saprospirales</taxon>
        <taxon>Saprospiraceae</taxon>
        <taxon>Aureispira</taxon>
        <taxon>environmental samples</taxon>
    </lineage>
</organism>
<gene>
    <name evidence="2" type="ORF">HELGO_WM29596</name>
</gene>
<dbReference type="CDD" id="cd00118">
    <property type="entry name" value="LysM"/>
    <property type="match status" value="1"/>
</dbReference>
<feature type="domain" description="LysM" evidence="1">
    <location>
        <begin position="351"/>
        <end position="395"/>
    </location>
</feature>
<dbReference type="InterPro" id="IPR018392">
    <property type="entry name" value="LysM"/>
</dbReference>
<proteinExistence type="predicted"/>
<reference evidence="2" key="1">
    <citation type="submission" date="2020-01" db="EMBL/GenBank/DDBJ databases">
        <authorList>
            <person name="Meier V. D."/>
            <person name="Meier V D."/>
        </authorList>
    </citation>
    <scope>NUCLEOTIDE SEQUENCE</scope>
    <source>
        <strain evidence="2">HLG_WM_MAG_10</strain>
    </source>
</reference>
<evidence type="ECO:0000259" key="1">
    <source>
        <dbReference type="PROSITE" id="PS51782"/>
    </source>
</evidence>
<dbReference type="AlphaFoldDB" id="A0A6S6S947"/>
<dbReference type="PROSITE" id="PS51782">
    <property type="entry name" value="LYSM"/>
    <property type="match status" value="2"/>
</dbReference>
<evidence type="ECO:0000313" key="2">
    <source>
        <dbReference type="EMBL" id="CAA6799607.1"/>
    </source>
</evidence>
<dbReference type="Pfam" id="PF01476">
    <property type="entry name" value="LysM"/>
    <property type="match status" value="2"/>
</dbReference>
<dbReference type="SUPFAM" id="SSF54106">
    <property type="entry name" value="LysM domain"/>
    <property type="match status" value="2"/>
</dbReference>
<accession>A0A6S6S947</accession>
<dbReference type="SMART" id="SM00257">
    <property type="entry name" value="LysM"/>
    <property type="match status" value="2"/>
</dbReference>
<sequence>MQKFDYERVNTFHDIAYTDYYISINQETKAIFRVQKDPLNLNKKVVNEIPVKPFMCEDRGNITDVLMDAINSNRKMAYMVVEAGNQYILYEIRSVSTLKENQSAITYEDPTYGFKYDYLVSKPGEILNKQTNKERNVFFEQKKANACLSNYEFKIVSRHVETPIKHLSIISTVGVNRIYTTQGELALKSINDIPLQSFMAKRCNTSAVVDPTIVAVPVAVPTKPVLKDTVGMSDLDKKIWLSKRAKGFTARSIDPIPKDPMNPSTTISRASATVANELLPGGIYLVKEKESLYMISEKFGISIQRLRAINKLEGYALGLNQALKVVDDGTVPNSNRAPLVKVDPATNTKTTIHVVEQGETLYAISKIYGLELKDIYKLNKQLTDSEIDINQQLVVGYEQLNK</sequence>
<dbReference type="EMBL" id="CACVAQ010000039">
    <property type="protein sequence ID" value="CAA6799607.1"/>
    <property type="molecule type" value="Genomic_DNA"/>
</dbReference>
<dbReference type="PANTHER" id="PTHR33734:SF22">
    <property type="entry name" value="MEMBRANE-BOUND LYTIC MUREIN TRANSGLYCOSYLASE D"/>
    <property type="match status" value="1"/>
</dbReference>
<feature type="domain" description="LysM" evidence="1">
    <location>
        <begin position="282"/>
        <end position="325"/>
    </location>
</feature>
<dbReference type="InterPro" id="IPR036779">
    <property type="entry name" value="LysM_dom_sf"/>
</dbReference>
<dbReference type="Gene3D" id="3.10.350.10">
    <property type="entry name" value="LysM domain"/>
    <property type="match status" value="2"/>
</dbReference>